<evidence type="ECO:0000259" key="8">
    <source>
        <dbReference type="Pfam" id="PF10495"/>
    </source>
</evidence>
<evidence type="ECO:0000256" key="6">
    <source>
        <dbReference type="SAM" id="Coils"/>
    </source>
</evidence>
<evidence type="ECO:0000313" key="10">
    <source>
        <dbReference type="Proteomes" id="UP000683000"/>
    </source>
</evidence>
<feature type="region of interest" description="Disordered" evidence="7">
    <location>
        <begin position="295"/>
        <end position="315"/>
    </location>
</feature>
<dbReference type="Pfam" id="PF10495">
    <property type="entry name" value="PACT_coil_coil"/>
    <property type="match status" value="1"/>
</dbReference>
<feature type="region of interest" description="Disordered" evidence="7">
    <location>
        <begin position="586"/>
        <end position="606"/>
    </location>
</feature>
<dbReference type="InterPro" id="IPR019528">
    <property type="entry name" value="PACT_domain"/>
</dbReference>
<keyword evidence="4 6" id="KW-0175">Coiled coil</keyword>
<dbReference type="EMBL" id="JAGFBS010000001">
    <property type="protein sequence ID" value="KAG6381723.1"/>
    <property type="molecule type" value="Genomic_DNA"/>
</dbReference>
<evidence type="ECO:0000256" key="7">
    <source>
        <dbReference type="SAM" id="MobiDB-lite"/>
    </source>
</evidence>
<feature type="coiled-coil region" evidence="6">
    <location>
        <begin position="380"/>
        <end position="467"/>
    </location>
</feature>
<evidence type="ECO:0000313" key="9">
    <source>
        <dbReference type="EMBL" id="KAG6381723.1"/>
    </source>
</evidence>
<feature type="domain" description="Pericentrin/AKAP-450 centrosomal targeting" evidence="8">
    <location>
        <begin position="1172"/>
        <end position="1246"/>
    </location>
</feature>
<keyword evidence="10" id="KW-1185">Reference proteome</keyword>
<dbReference type="AlphaFoldDB" id="A0A8I3AFN8"/>
<evidence type="ECO:0000256" key="2">
    <source>
        <dbReference type="ARBA" id="ARBA00022490"/>
    </source>
</evidence>
<evidence type="ECO:0000256" key="4">
    <source>
        <dbReference type="ARBA" id="ARBA00023054"/>
    </source>
</evidence>
<feature type="coiled-coil region" evidence="6">
    <location>
        <begin position="725"/>
        <end position="794"/>
    </location>
</feature>
<keyword evidence="5" id="KW-0206">Cytoskeleton</keyword>
<protein>
    <recommendedName>
        <fullName evidence="8">Pericentrin/AKAP-450 centrosomal targeting domain-containing protein</fullName>
    </recommendedName>
</protein>
<dbReference type="PANTHER" id="PTHR43941">
    <property type="entry name" value="STRUCTURAL MAINTENANCE OF CHROMOSOMES PROTEIN 2"/>
    <property type="match status" value="1"/>
</dbReference>
<accession>A0A8I3AFN8</accession>
<gene>
    <name evidence="9" type="ORF">JVT61DRAFT_327</name>
</gene>
<dbReference type="PANTHER" id="PTHR43941:SF12">
    <property type="entry name" value="CRESTIN"/>
    <property type="match status" value="1"/>
</dbReference>
<comment type="caution">
    <text evidence="9">The sequence shown here is derived from an EMBL/GenBank/DDBJ whole genome shotgun (WGS) entry which is preliminary data.</text>
</comment>
<dbReference type="Gene3D" id="1.10.287.1490">
    <property type="match status" value="1"/>
</dbReference>
<name>A0A8I3AFN8_9AGAM</name>
<feature type="coiled-coil region" evidence="6">
    <location>
        <begin position="839"/>
        <end position="1139"/>
    </location>
</feature>
<reference evidence="9" key="1">
    <citation type="submission" date="2021-03" db="EMBL/GenBank/DDBJ databases">
        <title>Evolutionary innovations through gain and loss of genes in the ectomycorrhizal Boletales.</title>
        <authorList>
            <person name="Wu G."/>
            <person name="Miyauchi S."/>
            <person name="Morin E."/>
            <person name="Yang Z.-L."/>
            <person name="Xu J."/>
            <person name="Martin F.M."/>
        </authorList>
    </citation>
    <scope>NUCLEOTIDE SEQUENCE</scope>
    <source>
        <strain evidence="9">BR01</strain>
    </source>
</reference>
<keyword evidence="3" id="KW-0597">Phosphoprotein</keyword>
<keyword evidence="2" id="KW-0963">Cytoplasm</keyword>
<dbReference type="Proteomes" id="UP000683000">
    <property type="component" value="Unassembled WGS sequence"/>
</dbReference>
<dbReference type="GO" id="GO:0005815">
    <property type="term" value="C:microtubule organizing center"/>
    <property type="evidence" value="ECO:0007669"/>
    <property type="project" value="UniProtKB-SubCell"/>
</dbReference>
<feature type="region of interest" description="Disordered" evidence="7">
    <location>
        <begin position="1"/>
        <end position="38"/>
    </location>
</feature>
<evidence type="ECO:0000256" key="1">
    <source>
        <dbReference type="ARBA" id="ARBA00004267"/>
    </source>
</evidence>
<dbReference type="OrthoDB" id="2020852at2759"/>
<sequence>MDRTIQPARSPIAPSTAFSSPAPSMIFTPTPAIAPRPRARFNIPPPPQELYTQDDIEVDSEPVTPHTRRRSFLLSVINSTARPRMKIPTPHPHRRVSALPVMSEVAEDGQATPGTAMHMAFAGITPRPRLGRMSHPLAQTYIPDGDASEVGDGSDLSPYDDANERASTISTTSSQDLVTHVRANTSYDPALGLGERGKMGRFDAQRLNSYLHGLNRRLQEENLDLIARLQKYEEVKQGPRLSMENVGRGRRVSAGGALGNVEEESVAEGWAEEKLELEALVQKITEDLDQVTAENDRVTRDLEKERSERDRDKERWRERMTDVEKGVSDIVASSSAGTNKVREHLETERDLALERAAKADSALESGKELGGALKEANAKISTLSGNLQVATAHVEELEDESEALHRKVSELEKELKEEKLSNKLNEEDLQGQLSEMGTEVMWATARVSELQRELTERDTDLDRLDGELQVKSDKLAELRRCTAQSDKETAEELRSLKSYVAELEESTAARVKDLQERLACAQDRVDQYEVEEEHANDRIDRLENEAERATELARQLEEALEAAEETMKSDEERMVDLRGKLAALEREQEKQRDLTIADSPSNHEAEEALEAELDDANREIARLAALLQQSPARRAIDKAKDTRIEVLEREKEELLERVRSLKSSNAEMATPHRVVNTRGISPIHRHVLSMSLKTPKTPGAPLKDLSWLNATTAGDPSAPPLLAEVARLHIELDRANESIDQKLDELQEAGLDVVELTKNLEDARANIVSLEAENARLQRREERRLRRLEKLRCQKCFMKIDPSRLYRTYEADESSLSLNVSGGDLLADPPTPLIKTSEKAVLQDAANRMNTEVRNAKHEVRKAVEAERESRRSRADTQEEVDKAKTVIVDLEAELQAERMRLRKMSTEQEGLQREIGDVARQLQRTETDMDDVKYQLQKAKQDNHELETELRVNANAEQKARLLEAKVRENMSTIEQLRQERSILARDHKDLQQRYAQASERAHKLRNEYAASQKSHESRRQQLDMLLAEIDELRSALSSQADELQRTEQEKNRMVMEKTDIARTIAMLEAELKRVRKDAEIFGRDLKALRAEKENSHQRQKEDIAKAERARKQAQTQIRLLNDQLEKQKVKTKRLQQHVCVTDDGQLDELKAQHKRECKGLIVQIRYLKVKFARESTLRDDLSYQKRYLLVLLSSFETSDKRILACISRIGYPKPSLPAKKYRTFKSAAWCIVFIRRARFASNAWREACANKQAIADALQEVRRRRVLVQ</sequence>
<dbReference type="GO" id="GO:0005737">
    <property type="term" value="C:cytoplasm"/>
    <property type="evidence" value="ECO:0007669"/>
    <property type="project" value="UniProtKB-ARBA"/>
</dbReference>
<proteinExistence type="predicted"/>
<evidence type="ECO:0000256" key="3">
    <source>
        <dbReference type="ARBA" id="ARBA00022553"/>
    </source>
</evidence>
<comment type="subcellular location">
    <subcellularLocation>
        <location evidence="1">Cytoplasm</location>
        <location evidence="1">Cytoskeleton</location>
        <location evidence="1">Microtubule organizing center</location>
    </subcellularLocation>
</comment>
<organism evidence="9 10">
    <name type="scientific">Boletus reticuloceps</name>
    <dbReference type="NCBI Taxonomy" id="495285"/>
    <lineage>
        <taxon>Eukaryota</taxon>
        <taxon>Fungi</taxon>
        <taxon>Dikarya</taxon>
        <taxon>Basidiomycota</taxon>
        <taxon>Agaricomycotina</taxon>
        <taxon>Agaricomycetes</taxon>
        <taxon>Agaricomycetidae</taxon>
        <taxon>Boletales</taxon>
        <taxon>Boletineae</taxon>
        <taxon>Boletaceae</taxon>
        <taxon>Boletoideae</taxon>
        <taxon>Boletus</taxon>
    </lineage>
</organism>
<evidence type="ECO:0000256" key="5">
    <source>
        <dbReference type="ARBA" id="ARBA00023212"/>
    </source>
</evidence>
<feature type="compositionally biased region" description="Low complexity" evidence="7">
    <location>
        <begin position="10"/>
        <end position="38"/>
    </location>
</feature>